<dbReference type="EMBL" id="SOAW01000002">
    <property type="protein sequence ID" value="TDT31093.1"/>
    <property type="molecule type" value="Genomic_DNA"/>
</dbReference>
<reference evidence="1 2" key="1">
    <citation type="submission" date="2019-03" db="EMBL/GenBank/DDBJ databases">
        <title>Genomic Encyclopedia of Archaeal and Bacterial Type Strains, Phase II (KMG-II): from individual species to whole genera.</title>
        <authorList>
            <person name="Goeker M."/>
        </authorList>
    </citation>
    <scope>NUCLEOTIDE SEQUENCE [LARGE SCALE GENOMIC DNA]</scope>
    <source>
        <strain evidence="1 2">DSM 24323</strain>
    </source>
</reference>
<accession>A0A4R7J3Z6</accession>
<name>A0A4R7J3Z6_9ACTN</name>
<dbReference type="RefSeq" id="WP_166649261.1">
    <property type="nucleotide sequence ID" value="NZ_SOAW01000002.1"/>
</dbReference>
<keyword evidence="2" id="KW-1185">Reference proteome</keyword>
<gene>
    <name evidence="1" type="ORF">CLV29_2506</name>
</gene>
<sequence>MNPQAVVDHLAEQIRHLSVELAIVKAERDELRNAATTPEPAQGNQ</sequence>
<protein>
    <submittedName>
        <fullName evidence="1">Uncharacterized protein</fullName>
    </submittedName>
</protein>
<evidence type="ECO:0000313" key="1">
    <source>
        <dbReference type="EMBL" id="TDT31093.1"/>
    </source>
</evidence>
<dbReference type="Proteomes" id="UP000295371">
    <property type="component" value="Unassembled WGS sequence"/>
</dbReference>
<proteinExistence type="predicted"/>
<dbReference type="AlphaFoldDB" id="A0A4R7J3Z6"/>
<evidence type="ECO:0000313" key="2">
    <source>
        <dbReference type="Proteomes" id="UP000295371"/>
    </source>
</evidence>
<comment type="caution">
    <text evidence="1">The sequence shown here is derived from an EMBL/GenBank/DDBJ whole genome shotgun (WGS) entry which is preliminary data.</text>
</comment>
<organism evidence="1 2">
    <name type="scientific">Naumannella halotolerans</name>
    <dbReference type="NCBI Taxonomy" id="993414"/>
    <lineage>
        <taxon>Bacteria</taxon>
        <taxon>Bacillati</taxon>
        <taxon>Actinomycetota</taxon>
        <taxon>Actinomycetes</taxon>
        <taxon>Propionibacteriales</taxon>
        <taxon>Propionibacteriaceae</taxon>
        <taxon>Naumannella</taxon>
    </lineage>
</organism>